<evidence type="ECO:0000313" key="11">
    <source>
        <dbReference type="Proteomes" id="UP000321051"/>
    </source>
</evidence>
<dbReference type="AlphaFoldDB" id="A0A510Y3W9"/>
<keyword evidence="6 8" id="KW-1133">Transmembrane helix</keyword>
<dbReference type="PROSITE" id="PS50928">
    <property type="entry name" value="ABC_TM1"/>
    <property type="match status" value="1"/>
</dbReference>
<evidence type="ECO:0000313" key="10">
    <source>
        <dbReference type="EMBL" id="GEK58046.1"/>
    </source>
</evidence>
<dbReference type="STRING" id="1371.GCA_900166605_02073"/>
<evidence type="ECO:0000259" key="9">
    <source>
        <dbReference type="PROSITE" id="PS50928"/>
    </source>
</evidence>
<protein>
    <recommendedName>
        <fullName evidence="8">Phosphate transport system permease protein PstA</fullName>
    </recommendedName>
</protein>
<keyword evidence="5 8" id="KW-0812">Transmembrane</keyword>
<dbReference type="PANTHER" id="PTHR43470:SF5">
    <property type="entry name" value="PHOSPHATE TRANSPORT SYSTEM PERMEASE PROTEIN PSTA"/>
    <property type="match status" value="1"/>
</dbReference>
<dbReference type="PANTHER" id="PTHR43470">
    <property type="entry name" value="PHOSPHATE TRANSPORT SYSTEM PERMEASE PROTEIN PSTA-RELATED"/>
    <property type="match status" value="1"/>
</dbReference>
<feature type="transmembrane region" description="Helical" evidence="8">
    <location>
        <begin position="119"/>
        <end position="143"/>
    </location>
</feature>
<feature type="transmembrane region" description="Helical" evidence="8">
    <location>
        <begin position="149"/>
        <end position="171"/>
    </location>
</feature>
<accession>A0A510Y3W9</accession>
<name>A0A510Y3W9_MARHA</name>
<keyword evidence="7 8" id="KW-0472">Membrane</keyword>
<dbReference type="SUPFAM" id="SSF161098">
    <property type="entry name" value="MetI-like"/>
    <property type="match status" value="1"/>
</dbReference>
<dbReference type="GO" id="GO:0035435">
    <property type="term" value="P:phosphate ion transmembrane transport"/>
    <property type="evidence" value="ECO:0007669"/>
    <property type="project" value="InterPro"/>
</dbReference>
<dbReference type="GO" id="GO:0005315">
    <property type="term" value="F:phosphate transmembrane transporter activity"/>
    <property type="evidence" value="ECO:0007669"/>
    <property type="project" value="InterPro"/>
</dbReference>
<feature type="transmembrane region" description="Helical" evidence="8">
    <location>
        <begin position="269"/>
        <end position="291"/>
    </location>
</feature>
<evidence type="ECO:0000256" key="1">
    <source>
        <dbReference type="ARBA" id="ARBA00004651"/>
    </source>
</evidence>
<dbReference type="InterPro" id="IPR005672">
    <property type="entry name" value="Phosphate_PstA"/>
</dbReference>
<dbReference type="EMBL" id="BJUN01000004">
    <property type="protein sequence ID" value="GEK58046.1"/>
    <property type="molecule type" value="Genomic_DNA"/>
</dbReference>
<evidence type="ECO:0000256" key="3">
    <source>
        <dbReference type="ARBA" id="ARBA00022448"/>
    </source>
</evidence>
<dbReference type="Gene3D" id="1.10.3720.10">
    <property type="entry name" value="MetI-like"/>
    <property type="match status" value="1"/>
</dbReference>
<keyword evidence="3" id="KW-0813">Transport</keyword>
<evidence type="ECO:0000256" key="5">
    <source>
        <dbReference type="ARBA" id="ARBA00022692"/>
    </source>
</evidence>
<gene>
    <name evidence="10" type="ORF">MHA01_09510</name>
</gene>
<comment type="similarity">
    <text evidence="2 8">Belongs to the binding-protein-dependent transport system permease family. CysTW subfamily.</text>
</comment>
<evidence type="ECO:0000256" key="6">
    <source>
        <dbReference type="ARBA" id="ARBA00022989"/>
    </source>
</evidence>
<dbReference type="NCBIfam" id="TIGR00974">
    <property type="entry name" value="3a0107s02c"/>
    <property type="match status" value="1"/>
</dbReference>
<keyword evidence="11" id="KW-1185">Reference proteome</keyword>
<feature type="transmembrane region" description="Helical" evidence="8">
    <location>
        <begin position="86"/>
        <end position="107"/>
    </location>
</feature>
<dbReference type="InterPro" id="IPR035906">
    <property type="entry name" value="MetI-like_sf"/>
</dbReference>
<dbReference type="Proteomes" id="UP000321051">
    <property type="component" value="Unassembled WGS sequence"/>
</dbReference>
<sequence>MKFANTTVPQEVQKENSPQLSKRQIWNKVFKGVCFTATAFSIAMLLILLVRIVTQGAGFLDWGLLTNFASRNAEDAGLLAALAGTIWLMLVTAPVSFILGVGTAVYLEEYAPRNKFTNLLQTNISNLAGVPSVVFGLLGLTIFNRLMGMGASVIAGGLTLSLLVLPIIVVASREAISAVPTDVKHASYAMGATKWQTIFRIVVPTALPGVLTGTILALSRAIGETAPILVLGALTYVASTPSNLFSNFTAMPVQIYNWTGRPQQEFQDIAAAGIIILLLMLLVMNSIAVFIRSKFQKRF</sequence>
<comment type="caution">
    <text evidence="10">The sequence shown here is derived from an EMBL/GenBank/DDBJ whole genome shotgun (WGS) entry which is preliminary data.</text>
</comment>
<dbReference type="InterPro" id="IPR000515">
    <property type="entry name" value="MetI-like"/>
</dbReference>
<keyword evidence="4 8" id="KW-1003">Cell membrane</keyword>
<dbReference type="GO" id="GO:0005886">
    <property type="term" value="C:plasma membrane"/>
    <property type="evidence" value="ECO:0007669"/>
    <property type="project" value="UniProtKB-SubCell"/>
</dbReference>
<evidence type="ECO:0000256" key="4">
    <source>
        <dbReference type="ARBA" id="ARBA00022475"/>
    </source>
</evidence>
<feature type="domain" description="ABC transmembrane type-1" evidence="9">
    <location>
        <begin position="82"/>
        <end position="288"/>
    </location>
</feature>
<dbReference type="Pfam" id="PF00528">
    <property type="entry name" value="BPD_transp_1"/>
    <property type="match status" value="1"/>
</dbReference>
<comment type="caution">
    <text evidence="8">Lacks conserved residue(s) required for the propagation of feature annotation.</text>
</comment>
<evidence type="ECO:0000256" key="8">
    <source>
        <dbReference type="RuleBase" id="RU363043"/>
    </source>
</evidence>
<comment type="subcellular location">
    <subcellularLocation>
        <location evidence="1 8">Cell membrane</location>
        <topology evidence="1 8">Multi-pass membrane protein</topology>
    </subcellularLocation>
</comment>
<dbReference type="CDD" id="cd06261">
    <property type="entry name" value="TM_PBP2"/>
    <property type="match status" value="1"/>
</dbReference>
<feature type="transmembrane region" description="Helical" evidence="8">
    <location>
        <begin position="29"/>
        <end position="53"/>
    </location>
</feature>
<evidence type="ECO:0000256" key="7">
    <source>
        <dbReference type="ARBA" id="ARBA00023136"/>
    </source>
</evidence>
<reference evidence="10 11" key="1">
    <citation type="submission" date="2019-07" db="EMBL/GenBank/DDBJ databases">
        <title>Whole genome shotgun sequence of Marinococcus halophilus NBRC 102359.</title>
        <authorList>
            <person name="Hosoyama A."/>
            <person name="Uohara A."/>
            <person name="Ohji S."/>
            <person name="Ichikawa N."/>
        </authorList>
    </citation>
    <scope>NUCLEOTIDE SEQUENCE [LARGE SCALE GENOMIC DNA]</scope>
    <source>
        <strain evidence="10 11">NBRC 102359</strain>
    </source>
</reference>
<proteinExistence type="inferred from homology"/>
<organism evidence="10 11">
    <name type="scientific">Marinococcus halophilus</name>
    <dbReference type="NCBI Taxonomy" id="1371"/>
    <lineage>
        <taxon>Bacteria</taxon>
        <taxon>Bacillati</taxon>
        <taxon>Bacillota</taxon>
        <taxon>Bacilli</taxon>
        <taxon>Bacillales</taxon>
        <taxon>Bacillaceae</taxon>
        <taxon>Marinococcus</taxon>
    </lineage>
</organism>
<dbReference type="RefSeq" id="WP_079475836.1">
    <property type="nucleotide sequence ID" value="NZ_BJUN01000004.1"/>
</dbReference>
<evidence type="ECO:0000256" key="2">
    <source>
        <dbReference type="ARBA" id="ARBA00007069"/>
    </source>
</evidence>
<dbReference type="OrthoDB" id="9807065at2"/>